<organism evidence="1 3">
    <name type="scientific">Butyricimonas virosa</name>
    <dbReference type="NCBI Taxonomy" id="544645"/>
    <lineage>
        <taxon>Bacteria</taxon>
        <taxon>Pseudomonadati</taxon>
        <taxon>Bacteroidota</taxon>
        <taxon>Bacteroidia</taxon>
        <taxon>Bacteroidales</taxon>
        <taxon>Odoribacteraceae</taxon>
        <taxon>Butyricimonas</taxon>
    </lineage>
</organism>
<dbReference type="RefSeq" id="WP_118258338.1">
    <property type="nucleotide sequence ID" value="NZ_CABJDM010000003.1"/>
</dbReference>
<dbReference type="Proteomes" id="UP000283589">
    <property type="component" value="Unassembled WGS sequence"/>
</dbReference>
<sequence>MKTMILITLLLPMELLNGYKDKPQGKTSNIPDSTFAATPAITSNYYFAGEYLYQTDKATLKDQANRTVHVLTTS</sequence>
<dbReference type="EMBL" id="QRZA01000001">
    <property type="protein sequence ID" value="RGV36774.1"/>
    <property type="molecule type" value="Genomic_DNA"/>
</dbReference>
<evidence type="ECO:0000313" key="3">
    <source>
        <dbReference type="Proteomes" id="UP000283589"/>
    </source>
</evidence>
<evidence type="ECO:0000313" key="4">
    <source>
        <dbReference type="Proteomes" id="UP000286038"/>
    </source>
</evidence>
<evidence type="ECO:0000313" key="1">
    <source>
        <dbReference type="EMBL" id="RGV36774.1"/>
    </source>
</evidence>
<gene>
    <name evidence="1" type="ORF">DWW18_00865</name>
    <name evidence="2" type="ORF">DWZ68_03265</name>
</gene>
<dbReference type="Proteomes" id="UP000286038">
    <property type="component" value="Unassembled WGS sequence"/>
</dbReference>
<reference evidence="3 4" key="1">
    <citation type="submission" date="2018-08" db="EMBL/GenBank/DDBJ databases">
        <title>A genome reference for cultivated species of the human gut microbiota.</title>
        <authorList>
            <person name="Zou Y."/>
            <person name="Xue W."/>
            <person name="Luo G."/>
        </authorList>
    </citation>
    <scope>NUCLEOTIDE SEQUENCE [LARGE SCALE GENOMIC DNA]</scope>
    <source>
        <strain evidence="1 3">AF14-49</strain>
        <strain evidence="2 4">AF34-33</strain>
    </source>
</reference>
<dbReference type="AlphaFoldDB" id="A0A412X6P1"/>
<proteinExistence type="predicted"/>
<protein>
    <submittedName>
        <fullName evidence="1">Uncharacterized protein</fullName>
    </submittedName>
</protein>
<accession>A0A412X6P1</accession>
<evidence type="ECO:0000313" key="2">
    <source>
        <dbReference type="EMBL" id="RHM45997.1"/>
    </source>
</evidence>
<comment type="caution">
    <text evidence="1">The sequence shown here is derived from an EMBL/GenBank/DDBJ whole genome shotgun (WGS) entry which is preliminary data.</text>
</comment>
<name>A0A412X6P1_9BACT</name>
<dbReference type="EMBL" id="QRPV01000003">
    <property type="protein sequence ID" value="RHM45997.1"/>
    <property type="molecule type" value="Genomic_DNA"/>
</dbReference>